<dbReference type="CDD" id="cd02440">
    <property type="entry name" value="AdoMet_MTases"/>
    <property type="match status" value="1"/>
</dbReference>
<reference evidence="1" key="1">
    <citation type="submission" date="2020-01" db="EMBL/GenBank/DDBJ databases">
        <authorList>
            <person name="Meier V. D."/>
            <person name="Meier V D."/>
        </authorList>
    </citation>
    <scope>NUCLEOTIDE SEQUENCE</scope>
    <source>
        <strain evidence="1">HLG_WM_MAG_12</strain>
    </source>
</reference>
<proteinExistence type="predicted"/>
<dbReference type="InterPro" id="IPR027555">
    <property type="entry name" value="Mo5U34_MeTrfas-like"/>
</dbReference>
<dbReference type="Pfam" id="PF08003">
    <property type="entry name" value="Methyltransf_9"/>
    <property type="match status" value="1"/>
</dbReference>
<dbReference type="EMBL" id="CACVAW010000029">
    <property type="protein sequence ID" value="CAA6807768.1"/>
    <property type="molecule type" value="Genomic_DNA"/>
</dbReference>
<sequence length="183" mass="21671">MNLNEIREQRDVWLSYKNILSVRKQLEKLDSINSIVSCKDTVTITTNDNQNKELIKEIATSLKPWRKGPFQIDDLFIDSEWKSNIKFDIIKKHFDIENKKVADVGCNNGYYMFKMLEYNPKSIVGFDPSSTYKTQFDFINHFVKSEIKYELLGVEHIEFYEYKFDVIFCLGVLYHRDNPIGML</sequence>
<protein>
    <submittedName>
        <fullName evidence="1">tRNA (5-methoxyuridine) 34 synthase</fullName>
    </submittedName>
</protein>
<gene>
    <name evidence="1" type="ORF">HELGO_WM39857</name>
</gene>
<dbReference type="AlphaFoldDB" id="A0A6S6SWU3"/>
<name>A0A6S6SWU3_9BACT</name>
<organism evidence="1">
    <name type="scientific">uncultured Campylobacterales bacterium</name>
    <dbReference type="NCBI Taxonomy" id="352960"/>
    <lineage>
        <taxon>Bacteria</taxon>
        <taxon>Pseudomonadati</taxon>
        <taxon>Campylobacterota</taxon>
        <taxon>Epsilonproteobacteria</taxon>
        <taxon>Campylobacterales</taxon>
        <taxon>environmental samples</taxon>
    </lineage>
</organism>
<dbReference type="SUPFAM" id="SSF53335">
    <property type="entry name" value="S-adenosyl-L-methionine-dependent methyltransferases"/>
    <property type="match status" value="1"/>
</dbReference>
<feature type="non-terminal residue" evidence="1">
    <location>
        <position position="183"/>
    </location>
</feature>
<evidence type="ECO:0000313" key="1">
    <source>
        <dbReference type="EMBL" id="CAA6807768.1"/>
    </source>
</evidence>
<accession>A0A6S6SWU3</accession>
<dbReference type="Gene3D" id="3.40.50.150">
    <property type="entry name" value="Vaccinia Virus protein VP39"/>
    <property type="match status" value="1"/>
</dbReference>
<dbReference type="InterPro" id="IPR029063">
    <property type="entry name" value="SAM-dependent_MTases_sf"/>
</dbReference>